<dbReference type="InterPro" id="IPR013216">
    <property type="entry name" value="Methyltransf_11"/>
</dbReference>
<dbReference type="InterPro" id="IPR029063">
    <property type="entry name" value="SAM-dependent_MTases_sf"/>
</dbReference>
<sequence length="235" mass="27584">MKPDNFINIPFNNSNLDRYYIRTSIFNAIKDIIPKFKHNLLDIGCGKMPYKDYILKNSKVINYVGLDIEDALEYDQSVKADYTWDGKTMPFEEASFECAFGTEVLEHCPEPEVVLKEVYRVLKPESIFFFTVPFLWNLHEVPHDEYRYTPFSLKRHLENSGFRDIEIKALGGWHASMAQMLGLWVRRSPMSKRKRKYLSIFLKPIISYLIKREKNTDVNFIEGQMITGLYGTAKK</sequence>
<gene>
    <name evidence="2" type="ORF">ABS764_13975</name>
</gene>
<keyword evidence="2" id="KW-0808">Transferase</keyword>
<name>A0ABW8XWG2_9FLAO</name>
<evidence type="ECO:0000259" key="1">
    <source>
        <dbReference type="Pfam" id="PF08241"/>
    </source>
</evidence>
<evidence type="ECO:0000313" key="2">
    <source>
        <dbReference type="EMBL" id="MFL9831955.1"/>
    </source>
</evidence>
<dbReference type="Pfam" id="PF08241">
    <property type="entry name" value="Methyltransf_11"/>
    <property type="match status" value="1"/>
</dbReference>
<evidence type="ECO:0000313" key="3">
    <source>
        <dbReference type="Proteomes" id="UP001629260"/>
    </source>
</evidence>
<comment type="caution">
    <text evidence="2">The sequence shown here is derived from an EMBL/GenBank/DDBJ whole genome shotgun (WGS) entry which is preliminary data.</text>
</comment>
<dbReference type="GO" id="GO:0008168">
    <property type="term" value="F:methyltransferase activity"/>
    <property type="evidence" value="ECO:0007669"/>
    <property type="project" value="UniProtKB-KW"/>
</dbReference>
<keyword evidence="2" id="KW-0489">Methyltransferase</keyword>
<dbReference type="SUPFAM" id="SSF53335">
    <property type="entry name" value="S-adenosyl-L-methionine-dependent methyltransferases"/>
    <property type="match status" value="1"/>
</dbReference>
<proteinExistence type="predicted"/>
<keyword evidence="3" id="KW-1185">Reference proteome</keyword>
<organism evidence="2 3">
    <name type="scientific">Flavobacterium plantiphilum</name>
    <dbReference type="NCBI Taxonomy" id="3163297"/>
    <lineage>
        <taxon>Bacteria</taxon>
        <taxon>Pseudomonadati</taxon>
        <taxon>Bacteroidota</taxon>
        <taxon>Flavobacteriia</taxon>
        <taxon>Flavobacteriales</taxon>
        <taxon>Flavobacteriaceae</taxon>
        <taxon>Flavobacterium</taxon>
    </lineage>
</organism>
<accession>A0ABW8XWG2</accession>
<dbReference type="Gene3D" id="3.40.50.150">
    <property type="entry name" value="Vaccinia Virus protein VP39"/>
    <property type="match status" value="1"/>
</dbReference>
<dbReference type="EMBL" id="JBELQA010000008">
    <property type="protein sequence ID" value="MFL9831955.1"/>
    <property type="molecule type" value="Genomic_DNA"/>
</dbReference>
<feature type="domain" description="Methyltransferase type 11" evidence="1">
    <location>
        <begin position="41"/>
        <end position="130"/>
    </location>
</feature>
<dbReference type="CDD" id="cd02440">
    <property type="entry name" value="AdoMet_MTases"/>
    <property type="match status" value="1"/>
</dbReference>
<protein>
    <submittedName>
        <fullName evidence="2">Class I SAM-dependent methyltransferase</fullName>
    </submittedName>
</protein>
<dbReference type="GO" id="GO:0032259">
    <property type="term" value="P:methylation"/>
    <property type="evidence" value="ECO:0007669"/>
    <property type="project" value="UniProtKB-KW"/>
</dbReference>
<dbReference type="Proteomes" id="UP001629260">
    <property type="component" value="Unassembled WGS sequence"/>
</dbReference>
<reference evidence="2 3" key="1">
    <citation type="submission" date="2024-06" db="EMBL/GenBank/DDBJ databases">
        <authorList>
            <person name="Kaempfer P."/>
            <person name="Viver T."/>
        </authorList>
    </citation>
    <scope>NUCLEOTIDE SEQUENCE [LARGE SCALE GENOMIC DNA]</scope>
    <source>
        <strain evidence="2 3">ST-87</strain>
    </source>
</reference>
<dbReference type="RefSeq" id="WP_408082403.1">
    <property type="nucleotide sequence ID" value="NZ_JBELQA010000008.1"/>
</dbReference>